<dbReference type="Gene3D" id="1.10.10.10">
    <property type="entry name" value="Winged helix-like DNA-binding domain superfamily/Winged helix DNA-binding domain"/>
    <property type="match status" value="1"/>
</dbReference>
<reference evidence="8 9" key="1">
    <citation type="submission" date="2021-03" db="EMBL/GenBank/DDBJ databases">
        <authorList>
            <person name="Kim M.K."/>
        </authorList>
    </citation>
    <scope>NUCLEOTIDE SEQUENCE [LARGE SCALE GENOMIC DNA]</scope>
    <source>
        <strain evidence="8 9">BT442</strain>
    </source>
</reference>
<evidence type="ECO:0000256" key="2">
    <source>
        <dbReference type="ARBA" id="ARBA00023015"/>
    </source>
</evidence>
<dbReference type="Gene3D" id="3.40.630.30">
    <property type="match status" value="1"/>
</dbReference>
<dbReference type="InterPro" id="IPR050832">
    <property type="entry name" value="Bact_Acetyltransf"/>
</dbReference>
<keyword evidence="3" id="KW-0238">DNA-binding</keyword>
<gene>
    <name evidence="8" type="ORF">J4E00_22465</name>
</gene>
<keyword evidence="5" id="KW-0012">Acyltransferase</keyword>
<name>A0ABS3QMC4_9BACT</name>
<protein>
    <submittedName>
        <fullName evidence="8">MarR family transcriptional regulator</fullName>
    </submittedName>
</protein>
<keyword evidence="1" id="KW-0808">Transferase</keyword>
<evidence type="ECO:0000256" key="3">
    <source>
        <dbReference type="ARBA" id="ARBA00023125"/>
    </source>
</evidence>
<dbReference type="PROSITE" id="PS01117">
    <property type="entry name" value="HTH_MARR_1"/>
    <property type="match status" value="1"/>
</dbReference>
<sequence length="316" mass="35402">MDFLQQLGPVALGSRLRRLSEYLTSEAGSIYADYGLNFQPRWYPVFYLVAHRPGISSNEIAEQIGHTHASVSQIVKELVGNGLLTMTPDTQDQRRRLMALTLLGHEVLPQLRTQTDDVRRSMQALLTAAEVDLWRALDGFEQQLQQLSLRHRVAEARTQREAAPMQLRDFRPGDQPIFRQLNEEWISHYFTLEPADFKALDHPEEYILQPGGCILLAEINQQVVGTCALIKMPEGSYELAKMAVSPAAQGQGVGLLLGQAAIQRVRDLGGGRVYLESNSKLGPALALYRKLGFRDLAQPNPSPYDRADVQMELLLT</sequence>
<keyword evidence="2" id="KW-0805">Transcription regulation</keyword>
<comment type="caution">
    <text evidence="8">The sequence shown here is derived from an EMBL/GenBank/DDBJ whole genome shotgun (WGS) entry which is preliminary data.</text>
</comment>
<proteinExistence type="predicted"/>
<dbReference type="EMBL" id="JAGETZ010000013">
    <property type="protein sequence ID" value="MBO2011845.1"/>
    <property type="molecule type" value="Genomic_DNA"/>
</dbReference>
<feature type="domain" description="N-acetyltransferase" evidence="7">
    <location>
        <begin position="176"/>
        <end position="316"/>
    </location>
</feature>
<keyword evidence="4" id="KW-0804">Transcription</keyword>
<dbReference type="Pfam" id="PF00583">
    <property type="entry name" value="Acetyltransf_1"/>
    <property type="match status" value="1"/>
</dbReference>
<dbReference type="PROSITE" id="PS51186">
    <property type="entry name" value="GNAT"/>
    <property type="match status" value="1"/>
</dbReference>
<organism evidence="8 9">
    <name type="scientific">Hymenobacter negativus</name>
    <dbReference type="NCBI Taxonomy" id="2795026"/>
    <lineage>
        <taxon>Bacteria</taxon>
        <taxon>Pseudomonadati</taxon>
        <taxon>Bacteroidota</taxon>
        <taxon>Cytophagia</taxon>
        <taxon>Cytophagales</taxon>
        <taxon>Hymenobacteraceae</taxon>
        <taxon>Hymenobacter</taxon>
    </lineage>
</organism>
<evidence type="ECO:0000313" key="9">
    <source>
        <dbReference type="Proteomes" id="UP000664369"/>
    </source>
</evidence>
<dbReference type="PROSITE" id="PS50995">
    <property type="entry name" value="HTH_MARR_2"/>
    <property type="match status" value="1"/>
</dbReference>
<evidence type="ECO:0000256" key="1">
    <source>
        <dbReference type="ARBA" id="ARBA00022679"/>
    </source>
</evidence>
<evidence type="ECO:0000256" key="5">
    <source>
        <dbReference type="ARBA" id="ARBA00023315"/>
    </source>
</evidence>
<feature type="domain" description="HTH marR-type" evidence="6">
    <location>
        <begin position="9"/>
        <end position="149"/>
    </location>
</feature>
<dbReference type="SMART" id="SM00347">
    <property type="entry name" value="HTH_MARR"/>
    <property type="match status" value="1"/>
</dbReference>
<dbReference type="InterPro" id="IPR000835">
    <property type="entry name" value="HTH_MarR-typ"/>
</dbReference>
<dbReference type="Proteomes" id="UP000664369">
    <property type="component" value="Unassembled WGS sequence"/>
</dbReference>
<dbReference type="InterPro" id="IPR000182">
    <property type="entry name" value="GNAT_dom"/>
</dbReference>
<evidence type="ECO:0000259" key="7">
    <source>
        <dbReference type="PROSITE" id="PS51186"/>
    </source>
</evidence>
<accession>A0ABS3QMC4</accession>
<dbReference type="RefSeq" id="WP_208177533.1">
    <property type="nucleotide sequence ID" value="NZ_JAGETZ010000013.1"/>
</dbReference>
<dbReference type="InterPro" id="IPR036388">
    <property type="entry name" value="WH-like_DNA-bd_sf"/>
</dbReference>
<dbReference type="PANTHER" id="PTHR43877:SF2">
    <property type="entry name" value="AMINOALKYLPHOSPHONATE N-ACETYLTRANSFERASE-RELATED"/>
    <property type="match status" value="1"/>
</dbReference>
<dbReference type="Pfam" id="PF12802">
    <property type="entry name" value="MarR_2"/>
    <property type="match status" value="1"/>
</dbReference>
<evidence type="ECO:0000259" key="6">
    <source>
        <dbReference type="PROSITE" id="PS50995"/>
    </source>
</evidence>
<dbReference type="CDD" id="cd04301">
    <property type="entry name" value="NAT_SF"/>
    <property type="match status" value="1"/>
</dbReference>
<evidence type="ECO:0000256" key="4">
    <source>
        <dbReference type="ARBA" id="ARBA00023163"/>
    </source>
</evidence>
<dbReference type="InterPro" id="IPR023187">
    <property type="entry name" value="Tscrpt_reg_MarR-type_CS"/>
</dbReference>
<dbReference type="InterPro" id="IPR016181">
    <property type="entry name" value="Acyl_CoA_acyltransferase"/>
</dbReference>
<dbReference type="SUPFAM" id="SSF55729">
    <property type="entry name" value="Acyl-CoA N-acyltransferases (Nat)"/>
    <property type="match status" value="1"/>
</dbReference>
<dbReference type="InterPro" id="IPR036390">
    <property type="entry name" value="WH_DNA-bd_sf"/>
</dbReference>
<keyword evidence="9" id="KW-1185">Reference proteome</keyword>
<dbReference type="PANTHER" id="PTHR43877">
    <property type="entry name" value="AMINOALKYLPHOSPHONATE N-ACETYLTRANSFERASE-RELATED-RELATED"/>
    <property type="match status" value="1"/>
</dbReference>
<evidence type="ECO:0000313" key="8">
    <source>
        <dbReference type="EMBL" id="MBO2011845.1"/>
    </source>
</evidence>
<dbReference type="SUPFAM" id="SSF46785">
    <property type="entry name" value="Winged helix' DNA-binding domain"/>
    <property type="match status" value="1"/>
</dbReference>